<dbReference type="AlphaFoldDB" id="A0A6I9QTK4"/>
<dbReference type="Pfam" id="PF00201">
    <property type="entry name" value="UDPGT"/>
    <property type="match status" value="1"/>
</dbReference>
<dbReference type="RefSeq" id="XP_010913987.1">
    <property type="nucleotide sequence ID" value="XM_010915685.3"/>
</dbReference>
<reference evidence="7" key="1">
    <citation type="submission" date="2025-08" db="UniProtKB">
        <authorList>
            <consortium name="RefSeq"/>
        </authorList>
    </citation>
    <scope>IDENTIFICATION</scope>
</reference>
<protein>
    <recommendedName>
        <fullName evidence="5">Glycosyltransferase</fullName>
        <ecNumber evidence="5">2.4.1.-</ecNumber>
    </recommendedName>
</protein>
<dbReference type="GeneID" id="105039511"/>
<evidence type="ECO:0000256" key="5">
    <source>
        <dbReference type="RuleBase" id="RU362057"/>
    </source>
</evidence>
<evidence type="ECO:0000313" key="6">
    <source>
        <dbReference type="Proteomes" id="UP000504607"/>
    </source>
</evidence>
<dbReference type="PROSITE" id="PS00375">
    <property type="entry name" value="UDPGT"/>
    <property type="match status" value="1"/>
</dbReference>
<dbReference type="OrthoDB" id="5835829at2759"/>
<name>A0A6I9QTK4_ELAGV</name>
<dbReference type="InterPro" id="IPR035595">
    <property type="entry name" value="UDP_glycos_trans_CS"/>
</dbReference>
<dbReference type="Gene3D" id="3.40.50.2000">
    <property type="entry name" value="Glycogen Phosphorylase B"/>
    <property type="match status" value="2"/>
</dbReference>
<dbReference type="InterPro" id="IPR002213">
    <property type="entry name" value="UDP_glucos_trans"/>
</dbReference>
<dbReference type="GO" id="GO:0008194">
    <property type="term" value="F:UDP-glycosyltransferase activity"/>
    <property type="evidence" value="ECO:0007669"/>
    <property type="project" value="InterPro"/>
</dbReference>
<evidence type="ECO:0000256" key="3">
    <source>
        <dbReference type="ARBA" id="ARBA00022679"/>
    </source>
</evidence>
<evidence type="ECO:0000256" key="4">
    <source>
        <dbReference type="RuleBase" id="RU003718"/>
    </source>
</evidence>
<dbReference type="InParanoid" id="A0A6I9QTK4"/>
<accession>A0A6I9QTK4</accession>
<evidence type="ECO:0000256" key="1">
    <source>
        <dbReference type="ARBA" id="ARBA00009995"/>
    </source>
</evidence>
<dbReference type="SUPFAM" id="SSF53756">
    <property type="entry name" value="UDP-Glycosyltransferase/glycogen phosphorylase"/>
    <property type="match status" value="1"/>
</dbReference>
<comment type="similarity">
    <text evidence="1 4">Belongs to the UDP-glycosyltransferase family.</text>
</comment>
<dbReference type="PANTHER" id="PTHR48046">
    <property type="entry name" value="UDP-GLYCOSYLTRANSFERASE 72E1"/>
    <property type="match status" value="1"/>
</dbReference>
<dbReference type="KEGG" id="egu:105039511"/>
<keyword evidence="6" id="KW-1185">Reference proteome</keyword>
<evidence type="ECO:0000256" key="2">
    <source>
        <dbReference type="ARBA" id="ARBA00022676"/>
    </source>
</evidence>
<dbReference type="FunFam" id="3.40.50.2000:FF:000051">
    <property type="entry name" value="Glycosyltransferase"/>
    <property type="match status" value="1"/>
</dbReference>
<dbReference type="PANTHER" id="PTHR48046:SF1">
    <property type="entry name" value="GLYCOSYLTRANSFERASE-RELATED"/>
    <property type="match status" value="1"/>
</dbReference>
<dbReference type="Proteomes" id="UP000504607">
    <property type="component" value="Chromosome 1"/>
</dbReference>
<gene>
    <name evidence="7" type="primary">LOC105039511</name>
</gene>
<evidence type="ECO:0000313" key="7">
    <source>
        <dbReference type="RefSeq" id="XP_010913987.1"/>
    </source>
</evidence>
<keyword evidence="2 4" id="KW-0328">Glycosyltransferase</keyword>
<proteinExistence type="inferred from homology"/>
<dbReference type="EC" id="2.4.1.-" evidence="5"/>
<keyword evidence="3 4" id="KW-0808">Transferase</keyword>
<dbReference type="FunFam" id="3.40.50.2000:FF:000054">
    <property type="entry name" value="Glycosyltransferase"/>
    <property type="match status" value="1"/>
</dbReference>
<organism evidence="6 7">
    <name type="scientific">Elaeis guineensis var. tenera</name>
    <name type="common">Oil palm</name>
    <dbReference type="NCBI Taxonomy" id="51953"/>
    <lineage>
        <taxon>Eukaryota</taxon>
        <taxon>Viridiplantae</taxon>
        <taxon>Streptophyta</taxon>
        <taxon>Embryophyta</taxon>
        <taxon>Tracheophyta</taxon>
        <taxon>Spermatophyta</taxon>
        <taxon>Magnoliopsida</taxon>
        <taxon>Liliopsida</taxon>
        <taxon>Arecaceae</taxon>
        <taxon>Arecoideae</taxon>
        <taxon>Cocoseae</taxon>
        <taxon>Elaeidinae</taxon>
        <taxon>Elaeis</taxon>
    </lineage>
</organism>
<dbReference type="CDD" id="cd03784">
    <property type="entry name" value="GT1_Gtf-like"/>
    <property type="match status" value="1"/>
</dbReference>
<sequence length="472" mass="51373">MAAGSRTPHVAILPSPGLGHLIPLAELAKRLVLHHGFAATFITFSDFSSPAQEAFLDSLPPGLSSLLLPPVPLDDLPADAQIETRLCHVVARSVPRLRDILATLKATTPLAAYVIDIFCEDTLCIAKELGVPHCMYCTTNFTALSLLLYLPTLHRNTSCEYRDLPEPVILPGCAPIRGEDLLHPMRYRNDDAYAWLLHIADRVREPEGILVNSFVEMEPVASKALMENEPGRPPVYPVGPIIRSGSNDSEEKCSECLEWLDRQPVGSVLFVSFGSGGTLSMEQLGEVAFGLEMSGTRFLWVVRCPSDKQAGGAFFGDSSADDPLNYLPEGFLERTEGSGLVVRFWGPQVEVLNHGSTGGFLSHGGWNSTLESVVHGVPMIVWPLYAEQRMNAVMLSETVKVAMRPEVGKDGVVRREEISRVVKELMDGEGGRASRDRMAELREAAAKALTEEGSSYKALAEVAGKWKAGIAV</sequence>